<dbReference type="STRING" id="1480694.DC28_03465"/>
<dbReference type="InterPro" id="IPR028082">
    <property type="entry name" value="Peripla_BP_I"/>
</dbReference>
<organism evidence="4 5">
    <name type="scientific">Spirochaeta lutea</name>
    <dbReference type="NCBI Taxonomy" id="1480694"/>
    <lineage>
        <taxon>Bacteria</taxon>
        <taxon>Pseudomonadati</taxon>
        <taxon>Spirochaetota</taxon>
        <taxon>Spirochaetia</taxon>
        <taxon>Spirochaetales</taxon>
        <taxon>Spirochaetaceae</taxon>
        <taxon>Spirochaeta</taxon>
    </lineage>
</organism>
<dbReference type="Pfam" id="PF13458">
    <property type="entry name" value="Peripla_BP_6"/>
    <property type="match status" value="2"/>
</dbReference>
<sequence>MGIDERRGITLAVEEMNSQGGMQLAPGLRRPVNLRILDDGGTPEGARSAVSRLIQGGVDVVIGLQTSGLTAAGLEVAQENRTVMISPSATSKQFSARDDYFFRVVNSTQDEARSLARYLEANDLIPRRRIAMVVDISNAVYTLAWSEDLEYFLRELADTDTGDSVIFEQTFYNALEGSGDGADDVDYPGVLAELGDLGDYDALVIATGAIDAGFFAQIIRQQGFTGTLVGSRWAKSMDLIYTGGPAVEGMIFSEMYDPSLETPEFLDFIQRFQSRFGEDPNFSSMHSYETMLYLQAGLSTMDSRELRGHIEGPALRQALSGVRRFPGVTGPVEVDEFGDARRPQVVLRIENRAYRRID</sequence>
<dbReference type="EMBL" id="JNUP01000027">
    <property type="protein sequence ID" value="KGE73454.1"/>
    <property type="molecule type" value="Genomic_DNA"/>
</dbReference>
<dbReference type="SUPFAM" id="SSF53822">
    <property type="entry name" value="Periplasmic binding protein-like I"/>
    <property type="match status" value="1"/>
</dbReference>
<keyword evidence="2" id="KW-0732">Signal</keyword>
<dbReference type="InterPro" id="IPR028081">
    <property type="entry name" value="Leu-bd"/>
</dbReference>
<evidence type="ECO:0000313" key="4">
    <source>
        <dbReference type="EMBL" id="KGE73454.1"/>
    </source>
</evidence>
<reference evidence="4 5" key="1">
    <citation type="submission" date="2014-05" db="EMBL/GenBank/DDBJ databases">
        <title>De novo Genome Sequence of Spirocheata sp.</title>
        <authorList>
            <person name="Shivani Y."/>
            <person name="Subhash Y."/>
            <person name="Tushar L."/>
            <person name="Sasikala C."/>
            <person name="Ramana C.V."/>
        </authorList>
    </citation>
    <scope>NUCLEOTIDE SEQUENCE [LARGE SCALE GENOMIC DNA]</scope>
    <source>
        <strain evidence="4 5">JC230</strain>
    </source>
</reference>
<evidence type="ECO:0000256" key="1">
    <source>
        <dbReference type="ARBA" id="ARBA00010062"/>
    </source>
</evidence>
<feature type="domain" description="Leucine-binding protein" evidence="3">
    <location>
        <begin position="201"/>
        <end position="347"/>
    </location>
</feature>
<comment type="caution">
    <text evidence="4">The sequence shown here is derived from an EMBL/GenBank/DDBJ whole genome shotgun (WGS) entry which is preliminary data.</text>
</comment>
<evidence type="ECO:0000256" key="2">
    <source>
        <dbReference type="ARBA" id="ARBA00022729"/>
    </source>
</evidence>
<keyword evidence="5" id="KW-1185">Reference proteome</keyword>
<dbReference type="AlphaFoldDB" id="A0A098R0I4"/>
<name>A0A098R0I4_9SPIO</name>
<dbReference type="PANTHER" id="PTHR30483:SF6">
    <property type="entry name" value="PERIPLASMIC BINDING PROTEIN OF ABC TRANSPORTER FOR NATURAL AMINO ACIDS"/>
    <property type="match status" value="1"/>
</dbReference>
<evidence type="ECO:0000313" key="5">
    <source>
        <dbReference type="Proteomes" id="UP000029692"/>
    </source>
</evidence>
<dbReference type="PANTHER" id="PTHR30483">
    <property type="entry name" value="LEUCINE-SPECIFIC-BINDING PROTEIN"/>
    <property type="match status" value="1"/>
</dbReference>
<dbReference type="eggNOG" id="COG0683">
    <property type="taxonomic scope" value="Bacteria"/>
</dbReference>
<evidence type="ECO:0000259" key="3">
    <source>
        <dbReference type="Pfam" id="PF13458"/>
    </source>
</evidence>
<comment type="similarity">
    <text evidence="1">Belongs to the leucine-binding protein family.</text>
</comment>
<accession>A0A098R0I4</accession>
<dbReference type="Proteomes" id="UP000029692">
    <property type="component" value="Unassembled WGS sequence"/>
</dbReference>
<dbReference type="Gene3D" id="3.40.50.2300">
    <property type="match status" value="2"/>
</dbReference>
<gene>
    <name evidence="4" type="ORF">DC28_03465</name>
</gene>
<feature type="domain" description="Leucine-binding protein" evidence="3">
    <location>
        <begin position="2"/>
        <end position="121"/>
    </location>
</feature>
<dbReference type="InterPro" id="IPR051010">
    <property type="entry name" value="BCAA_transport"/>
</dbReference>
<proteinExistence type="inferred from homology"/>
<protein>
    <recommendedName>
        <fullName evidence="3">Leucine-binding protein domain-containing protein</fullName>
    </recommendedName>
</protein>